<dbReference type="Gene3D" id="3.30.70.100">
    <property type="match status" value="2"/>
</dbReference>
<gene>
    <name evidence="2" type="primary">hrbK</name>
</gene>
<dbReference type="SUPFAM" id="SSF54909">
    <property type="entry name" value="Dimeric alpha+beta barrel"/>
    <property type="match status" value="2"/>
</dbReference>
<dbReference type="InterPro" id="IPR007138">
    <property type="entry name" value="ABM_dom"/>
</dbReference>
<dbReference type="EMBL" id="AB524586">
    <property type="protein sequence ID" value="BAJ07850.1"/>
    <property type="molecule type" value="Genomic_DNA"/>
</dbReference>
<sequence length="208" mass="23010">MGSIRVEDGYLSLFNIFHIEGAPGQDRLFETFRGLPPAKVQPGLVSGNIHRGTDGRSVLNYAQWESQAAYDAFRAETATKGRLDQALTFSRMDSVATEVVHTWQPAPRLSVDDGLLTAVVLITTTPEHQAEVLKELVQDDPALADTPGFVSDAVHRGLSGEHVVKYAQWEDEAAFRSYLGKQRSPSAVEYLISVEIHLSRLEYVRGRS</sequence>
<evidence type="ECO:0000313" key="2">
    <source>
        <dbReference type="EMBL" id="BAJ07850.1"/>
    </source>
</evidence>
<dbReference type="Pfam" id="PF03992">
    <property type="entry name" value="ABM"/>
    <property type="match status" value="1"/>
</dbReference>
<feature type="domain" description="ABM" evidence="1">
    <location>
        <begin position="116"/>
        <end position="203"/>
    </location>
</feature>
<name>D5MRI4_9ACTN</name>
<dbReference type="InterPro" id="IPR011008">
    <property type="entry name" value="Dimeric_a/b-barrel"/>
</dbReference>
<organism evidence="2">
    <name type="scientific">Streptomyces sp. 2238-SVT4</name>
    <dbReference type="NCBI Taxonomy" id="681626"/>
    <lineage>
        <taxon>Bacteria</taxon>
        <taxon>Bacillati</taxon>
        <taxon>Actinomycetota</taxon>
        <taxon>Actinomycetes</taxon>
        <taxon>Kitasatosporales</taxon>
        <taxon>Streptomycetaceae</taxon>
        <taxon>Streptomyces</taxon>
    </lineage>
</organism>
<dbReference type="PROSITE" id="PS51725">
    <property type="entry name" value="ABM"/>
    <property type="match status" value="1"/>
</dbReference>
<accession>D5MRI4</accession>
<reference evidence="2" key="1">
    <citation type="journal article" date="2010" name="Appl. Environ. Microbiol.">
        <title>Cloning and characterization of a gene cluster for hatomarubigin biosynthesis in Streptomyces sp. strain 2238-SVT4.</title>
        <authorList>
            <person name="Kawasaki T."/>
            <person name="Hirashima R."/>
            <person name="Maruta T."/>
            <person name="Sato H."/>
            <person name="Maeda A."/>
            <person name="Yamada Y."/>
            <person name="Takeda M."/>
            <person name="Hayakawa Y."/>
        </authorList>
    </citation>
    <scope>NUCLEOTIDE SEQUENCE</scope>
    <source>
        <strain evidence="2">2238-SVT4</strain>
    </source>
</reference>
<dbReference type="AlphaFoldDB" id="D5MRI4"/>
<evidence type="ECO:0000259" key="1">
    <source>
        <dbReference type="PROSITE" id="PS51725"/>
    </source>
</evidence>
<proteinExistence type="predicted"/>
<protein>
    <submittedName>
        <fullName evidence="2">Putative oxygenase</fullName>
    </submittedName>
</protein>